<gene>
    <name evidence="1" type="ORF">D5086_001690</name>
</gene>
<sequence length="103" mass="11959">MSDLPREKGKSGLIIMGDLPKWKNGLIVMGDLPRRTRNEVGLENALPEWWWLKGALEMRVRKRTTRMVVAQRRTRKEVGLENALPEKWWLKGALGMRFGDEAM</sequence>
<organism evidence="1 2">
    <name type="scientific">Populus alba</name>
    <name type="common">White poplar</name>
    <dbReference type="NCBI Taxonomy" id="43335"/>
    <lineage>
        <taxon>Eukaryota</taxon>
        <taxon>Viridiplantae</taxon>
        <taxon>Streptophyta</taxon>
        <taxon>Embryophyta</taxon>
        <taxon>Tracheophyta</taxon>
        <taxon>Spermatophyta</taxon>
        <taxon>Magnoliopsida</taxon>
        <taxon>eudicotyledons</taxon>
        <taxon>Gunneridae</taxon>
        <taxon>Pentapetalae</taxon>
        <taxon>rosids</taxon>
        <taxon>fabids</taxon>
        <taxon>Malpighiales</taxon>
        <taxon>Salicaceae</taxon>
        <taxon>Saliceae</taxon>
        <taxon>Populus</taxon>
    </lineage>
</organism>
<dbReference type="EMBL" id="RCHU02000001">
    <property type="protein sequence ID" value="KAL3610670.1"/>
    <property type="molecule type" value="Genomic_DNA"/>
</dbReference>
<evidence type="ECO:0000313" key="2">
    <source>
        <dbReference type="Proteomes" id="UP000309997"/>
    </source>
</evidence>
<reference evidence="1 2" key="1">
    <citation type="journal article" date="2024" name="Plant Biotechnol. J.">
        <title>Genome and CRISPR/Cas9 system of a widespread forest tree (Populus alba) in the world.</title>
        <authorList>
            <person name="Liu Y.J."/>
            <person name="Jiang P.F."/>
            <person name="Han X.M."/>
            <person name="Li X.Y."/>
            <person name="Wang H.M."/>
            <person name="Wang Y.J."/>
            <person name="Wang X.X."/>
            <person name="Zeng Q.Y."/>
        </authorList>
    </citation>
    <scope>NUCLEOTIDE SEQUENCE [LARGE SCALE GENOMIC DNA]</scope>
    <source>
        <strain evidence="2">cv. PAL-ZL1</strain>
    </source>
</reference>
<dbReference type="Proteomes" id="UP000309997">
    <property type="component" value="Unassembled WGS sequence"/>
</dbReference>
<evidence type="ECO:0000313" key="1">
    <source>
        <dbReference type="EMBL" id="KAL3610670.1"/>
    </source>
</evidence>
<name>A0ACC4CZM6_POPAL</name>
<protein>
    <submittedName>
        <fullName evidence="1">Uncharacterized protein</fullName>
    </submittedName>
</protein>
<proteinExistence type="predicted"/>
<keyword evidence="2" id="KW-1185">Reference proteome</keyword>
<accession>A0ACC4CZM6</accession>
<comment type="caution">
    <text evidence="1">The sequence shown here is derived from an EMBL/GenBank/DDBJ whole genome shotgun (WGS) entry which is preliminary data.</text>
</comment>